<dbReference type="Gene3D" id="1.10.287.280">
    <property type="match status" value="1"/>
</dbReference>
<comment type="similarity">
    <text evidence="1 9">Belongs to the phage and mitochondrial RNA polymerase family.</text>
</comment>
<evidence type="ECO:0000256" key="9">
    <source>
        <dbReference type="RuleBase" id="RU003805"/>
    </source>
</evidence>
<dbReference type="Gene3D" id="1.10.150.20">
    <property type="entry name" value="5' to 3' exonuclease, C-terminal subdomain"/>
    <property type="match status" value="1"/>
</dbReference>
<dbReference type="GO" id="GO:0006390">
    <property type="term" value="P:mitochondrial transcription"/>
    <property type="evidence" value="ECO:0007669"/>
    <property type="project" value="TreeGrafter"/>
</dbReference>
<evidence type="ECO:0000313" key="12">
    <source>
        <dbReference type="EMBL" id="OUS48752.1"/>
    </source>
</evidence>
<evidence type="ECO:0000256" key="6">
    <source>
        <dbReference type="ARBA" id="ARBA00022946"/>
    </source>
</evidence>
<accession>A0A1Y5INS9</accession>
<dbReference type="GO" id="GO:0003899">
    <property type="term" value="F:DNA-directed RNA polymerase activity"/>
    <property type="evidence" value="ECO:0007669"/>
    <property type="project" value="UniProtKB-EC"/>
</dbReference>
<dbReference type="InterPro" id="IPR046950">
    <property type="entry name" value="DNA-dir_Rpol_C_phage-type"/>
</dbReference>
<feature type="region of interest" description="Disordered" evidence="10">
    <location>
        <begin position="68"/>
        <end position="87"/>
    </location>
</feature>
<evidence type="ECO:0000256" key="5">
    <source>
        <dbReference type="ARBA" id="ARBA00022695"/>
    </source>
</evidence>
<dbReference type="AlphaFoldDB" id="A0A1Y5INS9"/>
<comment type="catalytic activity">
    <reaction evidence="8 9">
        <text>RNA(n) + a ribonucleoside 5'-triphosphate = RNA(n+1) + diphosphate</text>
        <dbReference type="Rhea" id="RHEA:21248"/>
        <dbReference type="Rhea" id="RHEA-COMP:14527"/>
        <dbReference type="Rhea" id="RHEA-COMP:17342"/>
        <dbReference type="ChEBI" id="CHEBI:33019"/>
        <dbReference type="ChEBI" id="CHEBI:61557"/>
        <dbReference type="ChEBI" id="CHEBI:140395"/>
        <dbReference type="EC" id="2.7.7.6"/>
    </reaction>
</comment>
<dbReference type="GO" id="GO:0003677">
    <property type="term" value="F:DNA binding"/>
    <property type="evidence" value="ECO:0007669"/>
    <property type="project" value="InterPro"/>
</dbReference>
<sequence>MEDDEEIDMLLAAAGMPESAPRPGPKLRPLSAEATAFGDARDRIFEAANERKQKIRLALQSLHLRRRQLRRSEAPREQPSAEQLQLRKQREAENLACEREVARYKEFARKTFAAGIGAQLPVVQKLLASFYVPLVDAIKEEHEKIKSNVPGVDRRVYGHYLALLEPEKLAVLTLHTTLSTLMKGDLRLDVPIFRGDDDTAASGSAKFITVAEQVGIVVQAEVNLGRMRAAEKIAKEAYKKSRQQTTLTADGGNAASKDVEELVEQRINLTLDTSKMNTIKSVSKHARNALENAEWGREIRVKVGTVLLNALMNTAKIGVPEENGGVLTLPAFYHDYREGGYGMLHWHDSIYRFINTETMTRAALVPVKHFPMIVPPREWVRYNNGGYLRANTLCMRGKYSNEGPSRAQVQALEAKAREAELKNEPVLYQPVLDALNALGRTPWQVNTDVLPIVEEVWARGGGIAEVPLRAELQLPRWPGGSYALRSDKNRFQLLASGLPGKGEVIEFLQSVRKTKKSNMELHSQRCDFLIKLQVAREMKNEPNIYFPHNLDFRGRAYTMHVHLNHIGSDLCRGLLRFSEKKPLGERGLRWMYIQCATLFGNGADKLPMDERVQFIVDQIEQVRASAQDPLAKGAWWQDAEEPWQCLATCIELDKALELEDPTQFLSNLPVHQDGSCNGLQHYAALGRDLHGGEAVNLVPADRGADVYTGIANVLKRIVADDIKLIDSDNEEDVANAKLAMALAHHIDRKLVKQTVMTSVYGVTFIGARAQIYSRLREREVMEDNELLRYRVSTYAARRTLDALNNMFSNARDVMGWLTDCAAIATATGEPVRWTTPLGLPVVQPYHRKSTKRVRTILQSFTIKTDDDKQPVMKVKQRSAFPPNYIHSIDSSHMMKTAVACVDAGLTFAGVHDSFWTHACDIDTMNKILREKFIEVHSEPLLENLYEELRESYPDVADKFPRPPKPGDLDLNVVRDSVYFFS</sequence>
<protein>
    <recommendedName>
        <fullName evidence="2 9">DNA-directed RNA polymerase</fullName>
        <ecNumber evidence="2 9">2.7.7.6</ecNumber>
    </recommendedName>
</protein>
<evidence type="ECO:0000256" key="2">
    <source>
        <dbReference type="ARBA" id="ARBA00012418"/>
    </source>
</evidence>
<name>A0A1Y5INS9_OSTTA</name>
<evidence type="ECO:0000256" key="8">
    <source>
        <dbReference type="ARBA" id="ARBA00048552"/>
    </source>
</evidence>
<dbReference type="Pfam" id="PF14700">
    <property type="entry name" value="RPOL_N"/>
    <property type="match status" value="1"/>
</dbReference>
<dbReference type="EMBL" id="KZ155772">
    <property type="protein sequence ID" value="OUS48752.1"/>
    <property type="molecule type" value="Genomic_DNA"/>
</dbReference>
<keyword evidence="7 9" id="KW-0804">Transcription</keyword>
<dbReference type="InterPro" id="IPR002092">
    <property type="entry name" value="DNA-dir_Rpol_phage-type"/>
</dbReference>
<dbReference type="EC" id="2.7.7.6" evidence="2 9"/>
<keyword evidence="6" id="KW-0809">Transit peptide</keyword>
<organism evidence="12">
    <name type="scientific">Ostreococcus tauri</name>
    <name type="common">Marine green alga</name>
    <dbReference type="NCBI Taxonomy" id="70448"/>
    <lineage>
        <taxon>Eukaryota</taxon>
        <taxon>Viridiplantae</taxon>
        <taxon>Chlorophyta</taxon>
        <taxon>Mamiellophyceae</taxon>
        <taxon>Mamiellales</taxon>
        <taxon>Bathycoccaceae</taxon>
        <taxon>Ostreococcus</taxon>
    </lineage>
</organism>
<dbReference type="FunFam" id="1.10.287.280:FF:000001">
    <property type="entry name" value="DNA-directed RNA polymerase"/>
    <property type="match status" value="1"/>
</dbReference>
<gene>
    <name evidence="12" type="ORF">BE221DRAFT_16691</name>
</gene>
<dbReference type="SMART" id="SM01311">
    <property type="entry name" value="RPOL_N"/>
    <property type="match status" value="1"/>
</dbReference>
<comment type="function">
    <text evidence="9">DNA-dependent RNA polymerase catalyzes the transcription of DNA into RNA using the four ribonucleoside triphosphates as substrates.</text>
</comment>
<evidence type="ECO:0000259" key="11">
    <source>
        <dbReference type="SMART" id="SM01311"/>
    </source>
</evidence>
<feature type="domain" description="DNA-directed RNA polymerase N-terminal" evidence="11">
    <location>
        <begin position="87"/>
        <end position="440"/>
    </location>
</feature>
<evidence type="ECO:0000256" key="1">
    <source>
        <dbReference type="ARBA" id="ARBA00009493"/>
    </source>
</evidence>
<dbReference type="InterPro" id="IPR043502">
    <property type="entry name" value="DNA/RNA_pol_sf"/>
</dbReference>
<dbReference type="PANTHER" id="PTHR10102:SF0">
    <property type="entry name" value="DNA-DIRECTED RNA POLYMERASE, MITOCHONDRIAL"/>
    <property type="match status" value="1"/>
</dbReference>
<dbReference type="InterPro" id="IPR037159">
    <property type="entry name" value="RNA_POL_N_sf"/>
</dbReference>
<keyword evidence="3 9" id="KW-0240">DNA-directed RNA polymerase</keyword>
<reference evidence="12" key="1">
    <citation type="submission" date="2017-04" db="EMBL/GenBank/DDBJ databases">
        <title>Population genomics of picophytoplankton unveils novel chromosome hypervariability.</title>
        <authorList>
            <consortium name="DOE Joint Genome Institute"/>
            <person name="Blanc-Mathieu R."/>
            <person name="Krasovec M."/>
            <person name="Hebrard M."/>
            <person name="Yau S."/>
            <person name="Desgranges E."/>
            <person name="Martin J."/>
            <person name="Schackwitz W."/>
            <person name="Kuo A."/>
            <person name="Salin G."/>
            <person name="Donnadieu C."/>
            <person name="Desdevises Y."/>
            <person name="Sanchez-Ferandin S."/>
            <person name="Moreau H."/>
            <person name="Rivals E."/>
            <person name="Grigoriev I.V."/>
            <person name="Grimsley N."/>
            <person name="Eyre-Walker A."/>
            <person name="Piganeau G."/>
        </authorList>
    </citation>
    <scope>NUCLEOTIDE SEQUENCE [LARGE SCALE GENOMIC DNA]</scope>
    <source>
        <strain evidence="12">RCC 1115</strain>
    </source>
</reference>
<proteinExistence type="inferred from homology"/>
<dbReference type="PROSITE" id="PS00900">
    <property type="entry name" value="RNA_POL_PHAGE_1"/>
    <property type="match status" value="1"/>
</dbReference>
<keyword evidence="5 9" id="KW-0548">Nucleotidyltransferase</keyword>
<evidence type="ECO:0000256" key="10">
    <source>
        <dbReference type="SAM" id="MobiDB-lite"/>
    </source>
</evidence>
<evidence type="ECO:0000256" key="3">
    <source>
        <dbReference type="ARBA" id="ARBA00022478"/>
    </source>
</evidence>
<dbReference type="Proteomes" id="UP000195557">
    <property type="component" value="Unassembled WGS sequence"/>
</dbReference>
<dbReference type="SUPFAM" id="SSF56672">
    <property type="entry name" value="DNA/RNA polymerases"/>
    <property type="match status" value="1"/>
</dbReference>
<dbReference type="Gene3D" id="1.10.1320.10">
    <property type="entry name" value="DNA-directed RNA polymerase, N-terminal domain"/>
    <property type="match status" value="1"/>
</dbReference>
<dbReference type="InterPro" id="IPR029262">
    <property type="entry name" value="RPOL_N"/>
</dbReference>
<dbReference type="PANTHER" id="PTHR10102">
    <property type="entry name" value="DNA-DIRECTED RNA POLYMERASE, MITOCHONDRIAL"/>
    <property type="match status" value="1"/>
</dbReference>
<dbReference type="eggNOG" id="KOG1038">
    <property type="taxonomic scope" value="Eukaryota"/>
</dbReference>
<evidence type="ECO:0000256" key="7">
    <source>
        <dbReference type="ARBA" id="ARBA00023163"/>
    </source>
</evidence>
<dbReference type="PROSITE" id="PS00489">
    <property type="entry name" value="RNA_POL_PHAGE_2"/>
    <property type="match status" value="1"/>
</dbReference>
<dbReference type="GO" id="GO:0034245">
    <property type="term" value="C:mitochondrial DNA-directed RNA polymerase complex"/>
    <property type="evidence" value="ECO:0007669"/>
    <property type="project" value="TreeGrafter"/>
</dbReference>
<dbReference type="Pfam" id="PF00940">
    <property type="entry name" value="RNA_pol"/>
    <property type="match status" value="1"/>
</dbReference>
<keyword evidence="4 9" id="KW-0808">Transferase</keyword>
<evidence type="ECO:0000256" key="4">
    <source>
        <dbReference type="ARBA" id="ARBA00022679"/>
    </source>
</evidence>